<dbReference type="Proteomes" id="UP000265520">
    <property type="component" value="Unassembled WGS sequence"/>
</dbReference>
<dbReference type="EMBL" id="LXQA010216256">
    <property type="protein sequence ID" value="MCI34693.1"/>
    <property type="molecule type" value="Genomic_DNA"/>
</dbReference>
<organism evidence="1 2">
    <name type="scientific">Trifolium medium</name>
    <dbReference type="NCBI Taxonomy" id="97028"/>
    <lineage>
        <taxon>Eukaryota</taxon>
        <taxon>Viridiplantae</taxon>
        <taxon>Streptophyta</taxon>
        <taxon>Embryophyta</taxon>
        <taxon>Tracheophyta</taxon>
        <taxon>Spermatophyta</taxon>
        <taxon>Magnoliopsida</taxon>
        <taxon>eudicotyledons</taxon>
        <taxon>Gunneridae</taxon>
        <taxon>Pentapetalae</taxon>
        <taxon>rosids</taxon>
        <taxon>fabids</taxon>
        <taxon>Fabales</taxon>
        <taxon>Fabaceae</taxon>
        <taxon>Papilionoideae</taxon>
        <taxon>50 kb inversion clade</taxon>
        <taxon>NPAAA clade</taxon>
        <taxon>Hologalegina</taxon>
        <taxon>IRL clade</taxon>
        <taxon>Trifolieae</taxon>
        <taxon>Trifolium</taxon>
    </lineage>
</organism>
<sequence>MRGMVEEDWVIPVMSEEPFPPSVLDINVGLVEPIVELNVASVVDACVDCPSGIELVEFELAFVELFVDAF</sequence>
<proteinExistence type="predicted"/>
<dbReference type="AlphaFoldDB" id="A0A392RDJ6"/>
<evidence type="ECO:0000313" key="1">
    <source>
        <dbReference type="EMBL" id="MCI34693.1"/>
    </source>
</evidence>
<name>A0A392RDJ6_9FABA</name>
<accession>A0A392RDJ6</accession>
<keyword evidence="2" id="KW-1185">Reference proteome</keyword>
<protein>
    <submittedName>
        <fullName evidence="1">Uncharacterized protein</fullName>
    </submittedName>
</protein>
<comment type="caution">
    <text evidence="1">The sequence shown here is derived from an EMBL/GenBank/DDBJ whole genome shotgun (WGS) entry which is preliminary data.</text>
</comment>
<evidence type="ECO:0000313" key="2">
    <source>
        <dbReference type="Proteomes" id="UP000265520"/>
    </source>
</evidence>
<reference evidence="1 2" key="1">
    <citation type="journal article" date="2018" name="Front. Plant Sci.">
        <title>Red Clover (Trifolium pratense) and Zigzag Clover (T. medium) - A Picture of Genomic Similarities and Differences.</title>
        <authorList>
            <person name="Dluhosova J."/>
            <person name="Istvanek J."/>
            <person name="Nedelnik J."/>
            <person name="Repkova J."/>
        </authorList>
    </citation>
    <scope>NUCLEOTIDE SEQUENCE [LARGE SCALE GENOMIC DNA]</scope>
    <source>
        <strain evidence="2">cv. 10/8</strain>
        <tissue evidence="1">Leaf</tissue>
    </source>
</reference>